<name>A0A165EK66_9BASI</name>
<evidence type="ECO:0000313" key="4">
    <source>
        <dbReference type="Proteomes" id="UP000076842"/>
    </source>
</evidence>
<feature type="region of interest" description="Disordered" evidence="1">
    <location>
        <begin position="110"/>
        <end position="196"/>
    </location>
</feature>
<feature type="region of interest" description="Disordered" evidence="1">
    <location>
        <begin position="33"/>
        <end position="98"/>
    </location>
</feature>
<feature type="chain" id="PRO_5007857253" evidence="2">
    <location>
        <begin position="18"/>
        <end position="196"/>
    </location>
</feature>
<evidence type="ECO:0000256" key="2">
    <source>
        <dbReference type="SAM" id="SignalP"/>
    </source>
</evidence>
<reference evidence="3 4" key="1">
    <citation type="journal article" date="2016" name="Mol. Biol. Evol.">
        <title>Comparative Genomics of Early-Diverging Mushroom-Forming Fungi Provides Insights into the Origins of Lignocellulose Decay Capabilities.</title>
        <authorList>
            <person name="Nagy L.G."/>
            <person name="Riley R."/>
            <person name="Tritt A."/>
            <person name="Adam C."/>
            <person name="Daum C."/>
            <person name="Floudas D."/>
            <person name="Sun H."/>
            <person name="Yadav J.S."/>
            <person name="Pangilinan J."/>
            <person name="Larsson K.H."/>
            <person name="Matsuura K."/>
            <person name="Barry K."/>
            <person name="Labutti K."/>
            <person name="Kuo R."/>
            <person name="Ohm R.A."/>
            <person name="Bhattacharya S.S."/>
            <person name="Shirouzu T."/>
            <person name="Yoshinaga Y."/>
            <person name="Martin F.M."/>
            <person name="Grigoriev I.V."/>
            <person name="Hibbett D.S."/>
        </authorList>
    </citation>
    <scope>NUCLEOTIDE SEQUENCE [LARGE SCALE GENOMIC DNA]</scope>
    <source>
        <strain evidence="3 4">HHB12733</strain>
    </source>
</reference>
<dbReference type="Proteomes" id="UP000076842">
    <property type="component" value="Unassembled WGS sequence"/>
</dbReference>
<feature type="compositionally biased region" description="Acidic residues" evidence="1">
    <location>
        <begin position="84"/>
        <end position="93"/>
    </location>
</feature>
<dbReference type="InParanoid" id="A0A165EK66"/>
<evidence type="ECO:0000313" key="3">
    <source>
        <dbReference type="EMBL" id="KZT55036.1"/>
    </source>
</evidence>
<keyword evidence="2" id="KW-0732">Signal</keyword>
<organism evidence="3 4">
    <name type="scientific">Calocera cornea HHB12733</name>
    <dbReference type="NCBI Taxonomy" id="1353952"/>
    <lineage>
        <taxon>Eukaryota</taxon>
        <taxon>Fungi</taxon>
        <taxon>Dikarya</taxon>
        <taxon>Basidiomycota</taxon>
        <taxon>Agaricomycotina</taxon>
        <taxon>Dacrymycetes</taxon>
        <taxon>Dacrymycetales</taxon>
        <taxon>Dacrymycetaceae</taxon>
        <taxon>Calocera</taxon>
    </lineage>
</organism>
<dbReference type="EMBL" id="KV424002">
    <property type="protein sequence ID" value="KZT55036.1"/>
    <property type="molecule type" value="Genomic_DNA"/>
</dbReference>
<accession>A0A165EK66</accession>
<gene>
    <name evidence="3" type="ORF">CALCODRAFT_362552</name>
</gene>
<feature type="compositionally biased region" description="Low complexity" evidence="1">
    <location>
        <begin position="62"/>
        <end position="81"/>
    </location>
</feature>
<evidence type="ECO:0000256" key="1">
    <source>
        <dbReference type="SAM" id="MobiDB-lite"/>
    </source>
</evidence>
<keyword evidence="4" id="KW-1185">Reference proteome</keyword>
<sequence>MALITTVSLTFLGLTIASSNALVNLFQAESPLTPQSPRFPPVPAPAAGSATESVSESDARRATSSARSSSDSQSSGAAPRSDTGEEEDGEEGDGAQYGLWTVCELRAASHAPARPSSGSPHAYSRMPTQRAQAEDAEDAGLPSYEHALRSPPQLQLGSRGRGMRILLGQEGAPPRYDDVILIRSASSPPAAGATRR</sequence>
<feature type="signal peptide" evidence="2">
    <location>
        <begin position="1"/>
        <end position="17"/>
    </location>
</feature>
<feature type="compositionally biased region" description="Low complexity" evidence="1">
    <location>
        <begin position="110"/>
        <end position="122"/>
    </location>
</feature>
<proteinExistence type="predicted"/>
<protein>
    <submittedName>
        <fullName evidence="3">Uncharacterized protein</fullName>
    </submittedName>
</protein>
<dbReference type="AlphaFoldDB" id="A0A165EK66"/>